<gene>
    <name evidence="2" type="ORF">DILT_LOCUS2525</name>
</gene>
<dbReference type="OrthoDB" id="2431000at2759"/>
<feature type="transmembrane region" description="Helical" evidence="1">
    <location>
        <begin position="49"/>
        <end position="68"/>
    </location>
</feature>
<keyword evidence="3" id="KW-1185">Reference proteome</keyword>
<dbReference type="EMBL" id="UYRU01042234">
    <property type="protein sequence ID" value="VDK73829.1"/>
    <property type="molecule type" value="Genomic_DNA"/>
</dbReference>
<keyword evidence="1" id="KW-1133">Transmembrane helix</keyword>
<evidence type="ECO:0000313" key="3">
    <source>
        <dbReference type="Proteomes" id="UP000281553"/>
    </source>
</evidence>
<organism evidence="2 3">
    <name type="scientific">Dibothriocephalus latus</name>
    <name type="common">Fish tapeworm</name>
    <name type="synonym">Diphyllobothrium latum</name>
    <dbReference type="NCBI Taxonomy" id="60516"/>
    <lineage>
        <taxon>Eukaryota</taxon>
        <taxon>Metazoa</taxon>
        <taxon>Spiralia</taxon>
        <taxon>Lophotrochozoa</taxon>
        <taxon>Platyhelminthes</taxon>
        <taxon>Cestoda</taxon>
        <taxon>Eucestoda</taxon>
        <taxon>Diphyllobothriidea</taxon>
        <taxon>Diphyllobothriidae</taxon>
        <taxon>Dibothriocephalus</taxon>
    </lineage>
</organism>
<sequence>MTRRKWSDPPRPLLRSFRQRLVLTFHLAMTSFKGPPGSRVTDYSLSRLPYLPVLGLLLLSLLLTIINFSTSSPLLVSAHTDFFYQSTHLFQPPDPSRPCRHIFRNDVDTSALLADFVLEGIPIPTYQSPDQAAGLLYNASIHVRQVAKRPAFSIYPVRKDFPILAGPFSRRTDLGRCWVNVQFGARYIFFIERPNWAGFFQITQIPVRFTVKRWQTIQNIVRRGVANDQSQLHFNSTPTTIKLIDSLVHYF</sequence>
<protein>
    <submittedName>
        <fullName evidence="2">Uncharacterized protein</fullName>
    </submittedName>
</protein>
<evidence type="ECO:0000313" key="2">
    <source>
        <dbReference type="EMBL" id="VDK73829.1"/>
    </source>
</evidence>
<keyword evidence="1" id="KW-0472">Membrane</keyword>
<dbReference type="AlphaFoldDB" id="A0A3P6SRP4"/>
<keyword evidence="1" id="KW-0812">Transmembrane</keyword>
<evidence type="ECO:0000256" key="1">
    <source>
        <dbReference type="SAM" id="Phobius"/>
    </source>
</evidence>
<reference evidence="2 3" key="1">
    <citation type="submission" date="2018-11" db="EMBL/GenBank/DDBJ databases">
        <authorList>
            <consortium name="Pathogen Informatics"/>
        </authorList>
    </citation>
    <scope>NUCLEOTIDE SEQUENCE [LARGE SCALE GENOMIC DNA]</scope>
</reference>
<name>A0A3P6SRP4_DIBLA</name>
<proteinExistence type="predicted"/>
<accession>A0A3P6SRP4</accession>
<dbReference type="Proteomes" id="UP000281553">
    <property type="component" value="Unassembled WGS sequence"/>
</dbReference>